<evidence type="ECO:0000313" key="3">
    <source>
        <dbReference type="Proteomes" id="UP000311919"/>
    </source>
</evidence>
<comment type="caution">
    <text evidence="2">The sequence shown here is derived from an EMBL/GenBank/DDBJ whole genome shotgun (WGS) entry which is preliminary data.</text>
</comment>
<proteinExistence type="predicted"/>
<feature type="compositionally biased region" description="Basic and acidic residues" evidence="1">
    <location>
        <begin position="419"/>
        <end position="435"/>
    </location>
</feature>
<feature type="compositionally biased region" description="Low complexity" evidence="1">
    <location>
        <begin position="354"/>
        <end position="365"/>
    </location>
</feature>
<feature type="compositionally biased region" description="Low complexity" evidence="1">
    <location>
        <begin position="89"/>
        <end position="100"/>
    </location>
</feature>
<evidence type="ECO:0000313" key="2">
    <source>
        <dbReference type="EMBL" id="TNN05401.1"/>
    </source>
</evidence>
<feature type="compositionally biased region" description="Low complexity" evidence="1">
    <location>
        <begin position="195"/>
        <end position="206"/>
    </location>
</feature>
<evidence type="ECO:0000256" key="1">
    <source>
        <dbReference type="SAM" id="MobiDB-lite"/>
    </source>
</evidence>
<organism evidence="2 3">
    <name type="scientific">Schistosoma japonicum</name>
    <name type="common">Blood fluke</name>
    <dbReference type="NCBI Taxonomy" id="6182"/>
    <lineage>
        <taxon>Eukaryota</taxon>
        <taxon>Metazoa</taxon>
        <taxon>Spiralia</taxon>
        <taxon>Lophotrochozoa</taxon>
        <taxon>Platyhelminthes</taxon>
        <taxon>Trematoda</taxon>
        <taxon>Digenea</taxon>
        <taxon>Strigeidida</taxon>
        <taxon>Schistosomatoidea</taxon>
        <taxon>Schistosomatidae</taxon>
        <taxon>Schistosoma</taxon>
    </lineage>
</organism>
<sequence length="454" mass="49704">MNIQHISIQPTHFETLICFLSYCEGEPDENAGGKPSSHNANASSVNNIDEHQHDKSEVNEEERSTPSSQTNDLFGIIREPDENAGGKPSSHNANASSVNNIDEHQHDKSEVNEEERSTPSSQTNDLFGIIREPDENAGGKPSSHNANASSVNNIDEHQHDKSEVNEEERSTPSSQTNDLFGIIREPDENAGGKPSSHNANASSVNNIDEHQHDKSEVNEEERSTPSSQTNDLFGIIREPDENAGGKPSSHNANASSVNNIDEHQHDKSEVNEEERSTPSSQTNDLFGIIREPDENAGGKPSSHNANASSVNNIDEHQHDKSEVNEEERSTPSSQTNDLFGIIREPDENAGGKPSSHNANASSVNNIDEHQHDKSEVNEEERSTPSSQTNDLFGIIREPDENAGGKPSSHNANASSVNNIDEHQHDKSEVNEEERSTPSSQTNDLFGIIRKITFL</sequence>
<feature type="compositionally biased region" description="Basic and acidic residues" evidence="1">
    <location>
        <begin position="101"/>
        <end position="117"/>
    </location>
</feature>
<accession>A0A4Z2CMH2</accession>
<feature type="compositionally biased region" description="Low complexity" evidence="1">
    <location>
        <begin position="248"/>
        <end position="259"/>
    </location>
</feature>
<feature type="compositionally biased region" description="Low complexity" evidence="1">
    <location>
        <begin position="301"/>
        <end position="312"/>
    </location>
</feature>
<dbReference type="EMBL" id="SKCS01000534">
    <property type="protein sequence ID" value="TNN05401.1"/>
    <property type="molecule type" value="Genomic_DNA"/>
</dbReference>
<dbReference type="Proteomes" id="UP000311919">
    <property type="component" value="Unassembled WGS sequence"/>
</dbReference>
<feature type="region of interest" description="Disordered" evidence="1">
    <location>
        <begin position="27"/>
        <end position="443"/>
    </location>
</feature>
<feature type="compositionally biased region" description="Basic and acidic residues" evidence="1">
    <location>
        <begin position="48"/>
        <end position="64"/>
    </location>
</feature>
<reference evidence="2 3" key="1">
    <citation type="submission" date="2019-03" db="EMBL/GenBank/DDBJ databases">
        <title>An improved genome assembly of the fluke Schistosoma japonicum.</title>
        <authorList>
            <person name="Hu W."/>
            <person name="Luo F."/>
            <person name="Yin M."/>
            <person name="Mo X."/>
            <person name="Sun C."/>
            <person name="Wu Q."/>
            <person name="Zhu B."/>
            <person name="Xiang M."/>
            <person name="Wang J."/>
            <person name="Wang Y."/>
            <person name="Zhang T."/>
            <person name="Xu B."/>
            <person name="Zheng H."/>
            <person name="Feng Z."/>
        </authorList>
    </citation>
    <scope>NUCLEOTIDE SEQUENCE [LARGE SCALE GENOMIC DNA]</scope>
    <source>
        <strain evidence="2">HuSjv2</strain>
        <tissue evidence="2">Worms</tissue>
    </source>
</reference>
<feature type="compositionally biased region" description="Low complexity" evidence="1">
    <location>
        <begin position="407"/>
        <end position="418"/>
    </location>
</feature>
<gene>
    <name evidence="2" type="ORF">EWB00_009283</name>
</gene>
<keyword evidence="3" id="KW-1185">Reference proteome</keyword>
<feature type="compositionally biased region" description="Basic and acidic residues" evidence="1">
    <location>
        <begin position="313"/>
        <end position="329"/>
    </location>
</feature>
<feature type="compositionally biased region" description="Basic and acidic residues" evidence="1">
    <location>
        <begin position="207"/>
        <end position="223"/>
    </location>
</feature>
<feature type="compositionally biased region" description="Basic and acidic residues" evidence="1">
    <location>
        <begin position="260"/>
        <end position="276"/>
    </location>
</feature>
<dbReference type="AlphaFoldDB" id="A0A4Z2CMH2"/>
<name>A0A4Z2CMH2_SCHJA</name>
<feature type="compositionally biased region" description="Basic and acidic residues" evidence="1">
    <location>
        <begin position="154"/>
        <end position="170"/>
    </location>
</feature>
<protein>
    <submittedName>
        <fullName evidence="2">Uncharacterized protein</fullName>
    </submittedName>
</protein>
<feature type="compositionally biased region" description="Low complexity" evidence="1">
    <location>
        <begin position="36"/>
        <end position="47"/>
    </location>
</feature>
<feature type="compositionally biased region" description="Low complexity" evidence="1">
    <location>
        <begin position="142"/>
        <end position="153"/>
    </location>
</feature>
<feature type="compositionally biased region" description="Basic and acidic residues" evidence="1">
    <location>
        <begin position="366"/>
        <end position="382"/>
    </location>
</feature>